<proteinExistence type="predicted"/>
<comment type="caution">
    <text evidence="1">The sequence shown here is derived from an EMBL/GenBank/DDBJ whole genome shotgun (WGS) entry which is preliminary data.</text>
</comment>
<evidence type="ECO:0000313" key="2">
    <source>
        <dbReference type="Proteomes" id="UP000288805"/>
    </source>
</evidence>
<gene>
    <name evidence="1" type="ORF">CK203_069892</name>
</gene>
<dbReference type="AlphaFoldDB" id="A0A438EPY7"/>
<dbReference type="Proteomes" id="UP000288805">
    <property type="component" value="Unassembled WGS sequence"/>
</dbReference>
<evidence type="ECO:0000313" key="1">
    <source>
        <dbReference type="EMBL" id="RVW49793.1"/>
    </source>
</evidence>
<dbReference type="EMBL" id="QGNW01001220">
    <property type="protein sequence ID" value="RVW49793.1"/>
    <property type="molecule type" value="Genomic_DNA"/>
</dbReference>
<sequence length="150" mass="17382">MGASFPYGLKMSGLNQKASEELVERIQSEWFMQPYAGTFRGLKESVAVLSTGGSEVRRLVMIEFSLSLIEECMWGQKLREIWLKEENKNIKFFYKMANAWKNGNFLSKVKSEWKMVEVDFKKAASKVAQNLFYELRKGRSNNVSGSFRLR</sequence>
<accession>A0A438EPY7</accession>
<protein>
    <submittedName>
        <fullName evidence="1">Uncharacterized protein</fullName>
    </submittedName>
</protein>
<organism evidence="1 2">
    <name type="scientific">Vitis vinifera</name>
    <name type="common">Grape</name>
    <dbReference type="NCBI Taxonomy" id="29760"/>
    <lineage>
        <taxon>Eukaryota</taxon>
        <taxon>Viridiplantae</taxon>
        <taxon>Streptophyta</taxon>
        <taxon>Embryophyta</taxon>
        <taxon>Tracheophyta</taxon>
        <taxon>Spermatophyta</taxon>
        <taxon>Magnoliopsida</taxon>
        <taxon>eudicotyledons</taxon>
        <taxon>Gunneridae</taxon>
        <taxon>Pentapetalae</taxon>
        <taxon>rosids</taxon>
        <taxon>Vitales</taxon>
        <taxon>Vitaceae</taxon>
        <taxon>Viteae</taxon>
        <taxon>Vitis</taxon>
    </lineage>
</organism>
<name>A0A438EPY7_VITVI</name>
<reference evidence="1 2" key="1">
    <citation type="journal article" date="2018" name="PLoS Genet.">
        <title>Population sequencing reveals clonal diversity and ancestral inbreeding in the grapevine cultivar Chardonnay.</title>
        <authorList>
            <person name="Roach M.J."/>
            <person name="Johnson D.L."/>
            <person name="Bohlmann J."/>
            <person name="van Vuuren H.J."/>
            <person name="Jones S.J."/>
            <person name="Pretorius I.S."/>
            <person name="Schmidt S.A."/>
            <person name="Borneman A.R."/>
        </authorList>
    </citation>
    <scope>NUCLEOTIDE SEQUENCE [LARGE SCALE GENOMIC DNA]</scope>
    <source>
        <strain evidence="2">cv. Chardonnay</strain>
        <tissue evidence="1">Leaf</tissue>
    </source>
</reference>